<feature type="domain" description="BTB" evidence="1">
    <location>
        <begin position="152"/>
        <end position="219"/>
    </location>
</feature>
<accession>A0AAN5D1P0</accession>
<dbReference type="SUPFAM" id="SSF49599">
    <property type="entry name" value="TRAF domain-like"/>
    <property type="match status" value="1"/>
</dbReference>
<sequence length="231" mass="26488">PDNSHSGVIRFEVDKVSTLNFNGQDSPEIEVGGVPWKVNVCKQHLNGGGHLGVYLTSFTNFSRLWSIEVDYEISLFNSESSKTVVFKVRVLLIYNIHLIKECAQFRINMLFYGKGFVNDDKITVEVHFAIIKMRGIRLPPHFDFTDPKEPSHDAALVFGGEKIYVSKQILCSHSPVFYAMFFGEFAEKNKEEIELKDIDSKEFLEMLNVIYPSYKKITDVNVHFLLKLGDR</sequence>
<dbReference type="InterPro" id="IPR008974">
    <property type="entry name" value="TRAF-like"/>
</dbReference>
<protein>
    <recommendedName>
        <fullName evidence="1">BTB domain-containing protein</fullName>
    </recommendedName>
</protein>
<dbReference type="EMBL" id="BTRK01000005">
    <property type="protein sequence ID" value="GMR54746.1"/>
    <property type="molecule type" value="Genomic_DNA"/>
</dbReference>
<comment type="caution">
    <text evidence="2">The sequence shown here is derived from an EMBL/GenBank/DDBJ whole genome shotgun (WGS) entry which is preliminary data.</text>
</comment>
<dbReference type="InterPro" id="IPR011333">
    <property type="entry name" value="SKP1/BTB/POZ_sf"/>
</dbReference>
<dbReference type="Pfam" id="PF00651">
    <property type="entry name" value="BTB"/>
    <property type="match status" value="1"/>
</dbReference>
<dbReference type="AlphaFoldDB" id="A0AAN5D1P0"/>
<dbReference type="InterPro" id="IPR000210">
    <property type="entry name" value="BTB/POZ_dom"/>
</dbReference>
<dbReference type="Gene3D" id="3.30.710.10">
    <property type="entry name" value="Potassium Channel Kv1.1, Chain A"/>
    <property type="match status" value="1"/>
</dbReference>
<organism evidence="2 3">
    <name type="scientific">Pristionchus mayeri</name>
    <dbReference type="NCBI Taxonomy" id="1317129"/>
    <lineage>
        <taxon>Eukaryota</taxon>
        <taxon>Metazoa</taxon>
        <taxon>Ecdysozoa</taxon>
        <taxon>Nematoda</taxon>
        <taxon>Chromadorea</taxon>
        <taxon>Rhabditida</taxon>
        <taxon>Rhabditina</taxon>
        <taxon>Diplogasteromorpha</taxon>
        <taxon>Diplogasteroidea</taxon>
        <taxon>Neodiplogasteridae</taxon>
        <taxon>Pristionchus</taxon>
    </lineage>
</organism>
<dbReference type="SMART" id="SM00225">
    <property type="entry name" value="BTB"/>
    <property type="match status" value="1"/>
</dbReference>
<dbReference type="Proteomes" id="UP001328107">
    <property type="component" value="Unassembled WGS sequence"/>
</dbReference>
<evidence type="ECO:0000313" key="2">
    <source>
        <dbReference type="EMBL" id="GMR54746.1"/>
    </source>
</evidence>
<dbReference type="Gene3D" id="2.60.210.10">
    <property type="entry name" value="Apoptosis, Tumor Necrosis Factor Receptor Associated Protein 2, Chain A"/>
    <property type="match status" value="1"/>
</dbReference>
<dbReference type="InterPro" id="IPR002083">
    <property type="entry name" value="MATH/TRAF_dom"/>
</dbReference>
<dbReference type="SUPFAM" id="SSF54695">
    <property type="entry name" value="POZ domain"/>
    <property type="match status" value="1"/>
</dbReference>
<dbReference type="CDD" id="cd00121">
    <property type="entry name" value="MATH"/>
    <property type="match status" value="1"/>
</dbReference>
<dbReference type="PANTHER" id="PTHR47022:SF1">
    <property type="entry name" value="BTB AND MATH DOMAIN-CONTAINING PROTEIN 36-RELATED"/>
    <property type="match status" value="1"/>
</dbReference>
<dbReference type="Pfam" id="PF00917">
    <property type="entry name" value="MATH"/>
    <property type="match status" value="1"/>
</dbReference>
<feature type="non-terminal residue" evidence="2">
    <location>
        <position position="1"/>
    </location>
</feature>
<dbReference type="CDD" id="cd18186">
    <property type="entry name" value="BTB_POZ_ZBTB_KLHL-like"/>
    <property type="match status" value="1"/>
</dbReference>
<name>A0AAN5D1P0_9BILA</name>
<dbReference type="PANTHER" id="PTHR47022">
    <property type="entry name" value="BTB AND MATH DOMAIN-CONTAINING PROTEIN 36-RELATED"/>
    <property type="match status" value="1"/>
</dbReference>
<gene>
    <name evidence="2" type="ORF">PMAYCL1PPCAC_24941</name>
</gene>
<reference evidence="3" key="1">
    <citation type="submission" date="2022-10" db="EMBL/GenBank/DDBJ databases">
        <title>Genome assembly of Pristionchus species.</title>
        <authorList>
            <person name="Yoshida K."/>
            <person name="Sommer R.J."/>
        </authorList>
    </citation>
    <scope>NUCLEOTIDE SEQUENCE [LARGE SCALE GENOMIC DNA]</scope>
    <source>
        <strain evidence="3">RS5460</strain>
    </source>
</reference>
<feature type="non-terminal residue" evidence="2">
    <location>
        <position position="231"/>
    </location>
</feature>
<proteinExistence type="predicted"/>
<keyword evidence="3" id="KW-1185">Reference proteome</keyword>
<dbReference type="PROSITE" id="PS50097">
    <property type="entry name" value="BTB"/>
    <property type="match status" value="1"/>
</dbReference>
<evidence type="ECO:0000259" key="1">
    <source>
        <dbReference type="PROSITE" id="PS50097"/>
    </source>
</evidence>
<evidence type="ECO:0000313" key="3">
    <source>
        <dbReference type="Proteomes" id="UP001328107"/>
    </source>
</evidence>